<dbReference type="InterPro" id="IPR029044">
    <property type="entry name" value="Nucleotide-diphossugar_trans"/>
</dbReference>
<dbReference type="EMBL" id="CP015220">
    <property type="protein sequence ID" value="AMY22618.1"/>
    <property type="molecule type" value="Genomic_DNA"/>
</dbReference>
<dbReference type="PANTHER" id="PTHR22916">
    <property type="entry name" value="GLYCOSYLTRANSFERASE"/>
    <property type="match status" value="1"/>
</dbReference>
<evidence type="ECO:0000313" key="2">
    <source>
        <dbReference type="EMBL" id="AMY22618.1"/>
    </source>
</evidence>
<dbReference type="KEGG" id="rhs:A3Q41_01310"/>
<dbReference type="GO" id="GO:0016758">
    <property type="term" value="F:hexosyltransferase activity"/>
    <property type="evidence" value="ECO:0007669"/>
    <property type="project" value="UniProtKB-ARBA"/>
</dbReference>
<gene>
    <name evidence="2" type="primary">spsA</name>
    <name evidence="2" type="ORF">A3Q41_01310</name>
</gene>
<dbReference type="OrthoDB" id="3177103at2"/>
<proteinExistence type="predicted"/>
<evidence type="ECO:0000313" key="3">
    <source>
        <dbReference type="Proteomes" id="UP000076038"/>
    </source>
</evidence>
<sequence length="278" mass="29908">MTPRVSVVVPAYNNAEYLAETIDSILAQTFTDFELVIADHSSTDGTLAVAQKYDDPRIRLLTTPAGGGAQANWNRVTEEASGELIKLVCGDDTIHRTALAAQVQAFDAHPTAVLVAAQRTLIDANSKTVIAARGLGGLQGKTSGRVAARTAVRAGANIFGEPGGVMMKLSELRAVGLWDNSHPYLIDQATFIAVALRGDIVAIPQPLASFRINSGQWSVELATQQARQAADFHRSLQASDPTLLSDRDVRIGNAKALMTSFMRRAVYLLLRHRMSRSS</sequence>
<dbReference type="PATRIC" id="fig|1653479.3.peg.1323"/>
<dbReference type="CDD" id="cd00761">
    <property type="entry name" value="Glyco_tranf_GTA_type"/>
    <property type="match status" value="1"/>
</dbReference>
<name>A0A143QIN0_RHOFA</name>
<organism evidence="2 3">
    <name type="scientific">Rhodococcoides fascians</name>
    <name type="common">Rhodococcus fascians</name>
    <dbReference type="NCBI Taxonomy" id="1828"/>
    <lineage>
        <taxon>Bacteria</taxon>
        <taxon>Bacillati</taxon>
        <taxon>Actinomycetota</taxon>
        <taxon>Actinomycetes</taxon>
        <taxon>Mycobacteriales</taxon>
        <taxon>Nocardiaceae</taxon>
        <taxon>Rhodococcoides</taxon>
    </lineage>
</organism>
<dbReference type="InterPro" id="IPR001173">
    <property type="entry name" value="Glyco_trans_2-like"/>
</dbReference>
<dbReference type="PANTHER" id="PTHR22916:SF3">
    <property type="entry name" value="UDP-GLCNAC:BETAGAL BETA-1,3-N-ACETYLGLUCOSAMINYLTRANSFERASE-LIKE PROTEIN 1"/>
    <property type="match status" value="1"/>
</dbReference>
<dbReference type="Proteomes" id="UP000076038">
    <property type="component" value="Chromosome"/>
</dbReference>
<dbReference type="SUPFAM" id="SSF53448">
    <property type="entry name" value="Nucleotide-diphospho-sugar transferases"/>
    <property type="match status" value="1"/>
</dbReference>
<reference evidence="3" key="2">
    <citation type="submission" date="2016-04" db="EMBL/GenBank/DDBJ databases">
        <title>Complete Genome and Plasmid Sequences for Rhodococcus fascians D188 and Draft Sequences for Rhodococcus spp. Isolates PBTS 1 and PBTS 2.</title>
        <authorList>
            <person name="Stamer R."/>
            <person name="Vereecke D."/>
            <person name="Zhang Y."/>
            <person name="Schilkey F."/>
            <person name="Devitt N."/>
            <person name="Randall J."/>
        </authorList>
    </citation>
    <scope>NUCLEOTIDE SEQUENCE [LARGE SCALE GENOMIC DNA]</scope>
    <source>
        <strain evidence="3">PBTS2</strain>
    </source>
</reference>
<keyword evidence="3" id="KW-1185">Reference proteome</keyword>
<accession>A0A143QIN0</accession>
<dbReference type="AlphaFoldDB" id="A0A143QIN0"/>
<protein>
    <submittedName>
        <fullName evidence="2">Spore coat polysaccharide biosynthesis protein SpsA</fullName>
    </submittedName>
</protein>
<evidence type="ECO:0000259" key="1">
    <source>
        <dbReference type="Pfam" id="PF00535"/>
    </source>
</evidence>
<dbReference type="Gene3D" id="3.90.550.10">
    <property type="entry name" value="Spore Coat Polysaccharide Biosynthesis Protein SpsA, Chain A"/>
    <property type="match status" value="1"/>
</dbReference>
<reference evidence="2 3" key="1">
    <citation type="journal article" date="2016" name="Genome Announc.">
        <title>Complete Genome and Plasmid Sequences for Rhodococcus fascians D188 and Draft Sequences for Rhodococcus Isolates PBTS 1 and PBTS 2.</title>
        <authorList>
            <person name="Stamler R.A."/>
            <person name="Vereecke D."/>
            <person name="Zhang Y."/>
            <person name="Schilkey F."/>
            <person name="Devitt N."/>
            <person name="Randall J.J."/>
        </authorList>
    </citation>
    <scope>NUCLEOTIDE SEQUENCE [LARGE SCALE GENOMIC DNA]</scope>
    <source>
        <strain evidence="2 3">PBTS2</strain>
    </source>
</reference>
<dbReference type="Pfam" id="PF00535">
    <property type="entry name" value="Glycos_transf_2"/>
    <property type="match status" value="1"/>
</dbReference>
<feature type="domain" description="Glycosyltransferase 2-like" evidence="1">
    <location>
        <begin position="6"/>
        <end position="119"/>
    </location>
</feature>
<dbReference type="RefSeq" id="WP_048319180.1">
    <property type="nucleotide sequence ID" value="NZ_CP015220.1"/>
</dbReference>